<dbReference type="InterPro" id="IPR020889">
    <property type="entry name" value="LipoPS_assembly_LptD"/>
</dbReference>
<dbReference type="Proteomes" id="UP001589813">
    <property type="component" value="Unassembled WGS sequence"/>
</dbReference>
<feature type="chain" id="PRO_5044898450" description="LPS-assembly protein LptD" evidence="4">
    <location>
        <begin position="20"/>
        <end position="759"/>
    </location>
</feature>
<dbReference type="PANTHER" id="PTHR30189">
    <property type="entry name" value="LPS-ASSEMBLY PROTEIN"/>
    <property type="match status" value="1"/>
</dbReference>
<evidence type="ECO:0000256" key="2">
    <source>
        <dbReference type="ARBA" id="ARBA00023136"/>
    </source>
</evidence>
<protein>
    <recommendedName>
        <fullName evidence="4">LPS-assembly protein LptD</fullName>
    </recommendedName>
</protein>
<comment type="caution">
    <text evidence="7">The sequence shown here is derived from an EMBL/GenBank/DDBJ whole genome shotgun (WGS) entry which is preliminary data.</text>
</comment>
<keyword evidence="1 4" id="KW-0732">Signal</keyword>
<organism evidence="7 8">
    <name type="scientific">Rheinheimera tilapiae</name>
    <dbReference type="NCBI Taxonomy" id="875043"/>
    <lineage>
        <taxon>Bacteria</taxon>
        <taxon>Pseudomonadati</taxon>
        <taxon>Pseudomonadota</taxon>
        <taxon>Gammaproteobacteria</taxon>
        <taxon>Chromatiales</taxon>
        <taxon>Chromatiaceae</taxon>
        <taxon>Rheinheimera</taxon>
    </lineage>
</organism>
<name>A0ABV6BGL4_9GAMM</name>
<comment type="subunit">
    <text evidence="4">Component of the lipopolysaccharide transport and assembly complex. Interacts with LptE and LptA.</text>
</comment>
<comment type="caution">
    <text evidence="4">Lacks conserved residue(s) required for the propagation of feature annotation.</text>
</comment>
<keyword evidence="8" id="KW-1185">Reference proteome</keyword>
<evidence type="ECO:0000259" key="5">
    <source>
        <dbReference type="Pfam" id="PF03968"/>
    </source>
</evidence>
<comment type="subcellular location">
    <subcellularLocation>
        <location evidence="4">Cell outer membrane</location>
    </subcellularLocation>
</comment>
<reference evidence="7 8" key="1">
    <citation type="submission" date="2024-09" db="EMBL/GenBank/DDBJ databases">
        <authorList>
            <person name="Sun Q."/>
            <person name="Mori K."/>
        </authorList>
    </citation>
    <scope>NUCLEOTIDE SEQUENCE [LARGE SCALE GENOMIC DNA]</scope>
    <source>
        <strain evidence="7 8">KCTC 23315</strain>
    </source>
</reference>
<feature type="domain" description="LptD C-terminal" evidence="6">
    <location>
        <begin position="287"/>
        <end position="663"/>
    </location>
</feature>
<accession>A0ABV6BGL4</accession>
<dbReference type="RefSeq" id="WP_377244653.1">
    <property type="nucleotide sequence ID" value="NZ_JBHLXP010000003.1"/>
</dbReference>
<dbReference type="InterPro" id="IPR050218">
    <property type="entry name" value="LptD"/>
</dbReference>
<evidence type="ECO:0000313" key="8">
    <source>
        <dbReference type="Proteomes" id="UP001589813"/>
    </source>
</evidence>
<dbReference type="EMBL" id="JBHLXP010000003">
    <property type="protein sequence ID" value="MFC0049213.1"/>
    <property type="molecule type" value="Genomic_DNA"/>
</dbReference>
<proteinExistence type="inferred from homology"/>
<keyword evidence="3 4" id="KW-0998">Cell outer membrane</keyword>
<gene>
    <name evidence="4 7" type="primary">lptD</name>
    <name evidence="7" type="ORF">ACFFJP_13030</name>
</gene>
<evidence type="ECO:0000256" key="3">
    <source>
        <dbReference type="ARBA" id="ARBA00023237"/>
    </source>
</evidence>
<dbReference type="HAMAP" id="MF_01411">
    <property type="entry name" value="LPS_assembly_LptD"/>
    <property type="match status" value="1"/>
</dbReference>
<comment type="similarity">
    <text evidence="4">Belongs to the LptD family.</text>
</comment>
<evidence type="ECO:0000313" key="7">
    <source>
        <dbReference type="EMBL" id="MFC0049213.1"/>
    </source>
</evidence>
<evidence type="ECO:0000256" key="1">
    <source>
        <dbReference type="ARBA" id="ARBA00022729"/>
    </source>
</evidence>
<dbReference type="Pfam" id="PF04453">
    <property type="entry name" value="LptD"/>
    <property type="match status" value="1"/>
</dbReference>
<feature type="signal peptide" evidence="4">
    <location>
        <begin position="1"/>
        <end position="19"/>
    </location>
</feature>
<evidence type="ECO:0000256" key="4">
    <source>
        <dbReference type="HAMAP-Rule" id="MF_01411"/>
    </source>
</evidence>
<evidence type="ECO:0000259" key="6">
    <source>
        <dbReference type="Pfam" id="PF04453"/>
    </source>
</evidence>
<comment type="function">
    <text evidence="4">Together with LptE, is involved in the assembly of lipopolysaccharide (LPS) at the surface of the outer membrane.</text>
</comment>
<feature type="domain" description="Organic solvent tolerance-like N-terminal" evidence="5">
    <location>
        <begin position="48"/>
        <end position="178"/>
    </location>
</feature>
<dbReference type="InterPro" id="IPR007543">
    <property type="entry name" value="LptD_C"/>
</dbReference>
<dbReference type="PANTHER" id="PTHR30189:SF1">
    <property type="entry name" value="LPS-ASSEMBLY PROTEIN LPTD"/>
    <property type="match status" value="1"/>
</dbReference>
<keyword evidence="2 4" id="KW-0472">Membrane</keyword>
<sequence precursor="true">MKYQALYLLMFGLPGLAFAAEPVRQCYPTLTLPERLAQLDKNDNNLRIFSGKVRLNDNQSAVFSDGVELTHRDTLLSAPSATFSKAEQHMFADGGISYYSPQLKVSSSSFSARVNDNNATMTDADYRFISQAGRGYAKEMQASSEQVKLKEASFTTCPDGDNGWALEAEDIQLNADDGWGEAWNSVVKIKGVPVLYLPYMTFPVSNQRKSGLLIPKFGSSQKLGVDLQLPYYLNLADNYDATITPRYMSERGTQLKTEFRYLTAQDSGKLQLEFLPEDQDKPAGFGSRYLSHVEHRSDFADNWRAQVDFTDVSDDGYLSELGSDFNNQSDTQLNRQASLSYFGADVRSDIRLQGFEILGNYADTYSYAALPQWDLQSARPLQLPAGVEFSWHSQYSHFANDNAPIKQADRLHLEPTLRLPYVTPAYELQFETGLMSTFYQQKRRTDLTTLPPELALVAEDTERHLPKVQLNGKLNFERDARWFGQSSLQTLEPQIQYLYIPYRDQSQIWQYDTARLQDDYYGLFRQNRFSGLDRINDANQLTLGATTRIYDEFDTERFRFSLGQILFLATPDGKNLDNNQPIAATESIFAAESVLHFQQRWFLNNGVQYDSKTKRVIKSNVSLDYRADDKNLLQLNHRYSRYVSGNEIEQLGALGTMPLNNQWQLVGSYYRDLHNDRMIEANVGLQYESCCWAVRLIARRQIETNLDLPINNINSPFKLDSGIALQFVLKGFGDSAGFNVTDMLSTGVFGYRRPYLLNN</sequence>
<dbReference type="InterPro" id="IPR005653">
    <property type="entry name" value="OstA-like_N"/>
</dbReference>
<dbReference type="Pfam" id="PF03968">
    <property type="entry name" value="LptD_N"/>
    <property type="match status" value="1"/>
</dbReference>